<dbReference type="OrthoDB" id="1452415at2"/>
<gene>
    <name evidence="1" type="ORF">EW142_01375</name>
</gene>
<dbReference type="EMBL" id="SGIU01000001">
    <property type="protein sequence ID" value="TAI48483.1"/>
    <property type="molecule type" value="Genomic_DNA"/>
</dbReference>
<evidence type="ECO:0000313" key="1">
    <source>
        <dbReference type="EMBL" id="TAI48483.1"/>
    </source>
</evidence>
<keyword evidence="2" id="KW-1185">Reference proteome</keyword>
<dbReference type="RefSeq" id="WP_130608587.1">
    <property type="nucleotide sequence ID" value="NZ_SGIU01000001.1"/>
</dbReference>
<comment type="caution">
    <text evidence="1">The sequence shown here is derived from an EMBL/GenBank/DDBJ whole genome shotgun (WGS) entry which is preliminary data.</text>
</comment>
<evidence type="ECO:0008006" key="3">
    <source>
        <dbReference type="Google" id="ProtNLM"/>
    </source>
</evidence>
<proteinExistence type="predicted"/>
<reference evidence="1 2" key="1">
    <citation type="submission" date="2019-02" db="EMBL/GenBank/DDBJ databases">
        <title>Draft genome sequence of Muricauda sp. 176CP4-71.</title>
        <authorList>
            <person name="Park J.-S."/>
        </authorList>
    </citation>
    <scope>NUCLEOTIDE SEQUENCE [LARGE SCALE GENOMIC DNA]</scope>
    <source>
        <strain evidence="1 2">176CP4-71</strain>
    </source>
</reference>
<sequence length="148" mass="16577">MTIFQRYSILIFLVCTCTVWGQGNKKEQTHPIVGSWTYDASTFEASLEQSSKRRLDTIPQHKLTIRGYYVGRTETFAPDGRYTITLADGSTLQAQWAAQNNNIVLVTTPSGDVFRKRISFPAPGRMVIESIASGNTKSVMNALHFIKN</sequence>
<organism evidence="1 2">
    <name type="scientific">Flagellimonas allohymeniacidonis</name>
    <dbReference type="NCBI Taxonomy" id="2517819"/>
    <lineage>
        <taxon>Bacteria</taxon>
        <taxon>Pseudomonadati</taxon>
        <taxon>Bacteroidota</taxon>
        <taxon>Flavobacteriia</taxon>
        <taxon>Flavobacteriales</taxon>
        <taxon>Flavobacteriaceae</taxon>
        <taxon>Flagellimonas</taxon>
    </lineage>
</organism>
<evidence type="ECO:0000313" key="2">
    <source>
        <dbReference type="Proteomes" id="UP000291981"/>
    </source>
</evidence>
<dbReference type="Proteomes" id="UP000291981">
    <property type="component" value="Unassembled WGS sequence"/>
</dbReference>
<accession>A0A4Q8QIF5</accession>
<protein>
    <recommendedName>
        <fullName evidence="3">Lipocalin-like domain-containing protein</fullName>
    </recommendedName>
</protein>
<dbReference type="AlphaFoldDB" id="A0A4Q8QIF5"/>
<name>A0A4Q8QIF5_9FLAO</name>